<dbReference type="PROSITE" id="PS51371">
    <property type="entry name" value="CBS"/>
    <property type="match status" value="2"/>
</dbReference>
<reference evidence="5" key="1">
    <citation type="submission" date="2016-10" db="EMBL/GenBank/DDBJ databases">
        <authorList>
            <person name="Varghese N."/>
            <person name="Submissions S."/>
        </authorList>
    </citation>
    <scope>NUCLEOTIDE SEQUENCE [LARGE SCALE GENOMIC DNA]</scope>
    <source>
        <strain evidence="5">DSM 12111</strain>
    </source>
</reference>
<dbReference type="AlphaFoldDB" id="A0A1H4ZKH4"/>
<dbReference type="SUPFAM" id="SSF54631">
    <property type="entry name" value="CBS-domain pair"/>
    <property type="match status" value="1"/>
</dbReference>
<name>A0A1H4ZKH4_PSEAG</name>
<dbReference type="OrthoDB" id="9790355at2"/>
<evidence type="ECO:0000256" key="1">
    <source>
        <dbReference type="ARBA" id="ARBA00023122"/>
    </source>
</evidence>
<dbReference type="InterPro" id="IPR000644">
    <property type="entry name" value="CBS_dom"/>
</dbReference>
<organism evidence="4 5">
    <name type="scientific">Pseudomonas anguilliseptica</name>
    <dbReference type="NCBI Taxonomy" id="53406"/>
    <lineage>
        <taxon>Bacteria</taxon>
        <taxon>Pseudomonadati</taxon>
        <taxon>Pseudomonadota</taxon>
        <taxon>Gammaproteobacteria</taxon>
        <taxon>Pseudomonadales</taxon>
        <taxon>Pseudomonadaceae</taxon>
        <taxon>Pseudomonas</taxon>
    </lineage>
</organism>
<dbReference type="InterPro" id="IPR046342">
    <property type="entry name" value="CBS_dom_sf"/>
</dbReference>
<dbReference type="PANTHER" id="PTHR43080">
    <property type="entry name" value="CBS DOMAIN-CONTAINING PROTEIN CBSX3, MITOCHONDRIAL"/>
    <property type="match status" value="1"/>
</dbReference>
<gene>
    <name evidence="4" type="ORF">SAMN05421553_2409</name>
</gene>
<feature type="domain" description="CBS" evidence="3">
    <location>
        <begin position="11"/>
        <end position="69"/>
    </location>
</feature>
<accession>A0A1H4ZKH4</accession>
<dbReference type="CDD" id="cd04629">
    <property type="entry name" value="CBS_pair_bac"/>
    <property type="match status" value="1"/>
</dbReference>
<keyword evidence="1 2" id="KW-0129">CBS domain</keyword>
<evidence type="ECO:0000259" key="3">
    <source>
        <dbReference type="PROSITE" id="PS51371"/>
    </source>
</evidence>
<dbReference type="SMART" id="SM00116">
    <property type="entry name" value="CBS"/>
    <property type="match status" value="2"/>
</dbReference>
<evidence type="ECO:0000256" key="2">
    <source>
        <dbReference type="PROSITE-ProRule" id="PRU00703"/>
    </source>
</evidence>
<dbReference type="Proteomes" id="UP000242849">
    <property type="component" value="Unassembled WGS sequence"/>
</dbReference>
<protein>
    <submittedName>
        <fullName evidence="4">CBS domain-containing protein</fullName>
    </submittedName>
</protein>
<evidence type="ECO:0000313" key="5">
    <source>
        <dbReference type="Proteomes" id="UP000242849"/>
    </source>
</evidence>
<feature type="domain" description="CBS" evidence="3">
    <location>
        <begin position="78"/>
        <end position="135"/>
    </location>
</feature>
<sequence>MLKSIKVRDYMTRNLVTFRPEMNLFTAINRLLEHRISGAPVVDGQGHLVGLLSEGDCLRGILSGAYYESAGGDVSAYMTTEVEVISPEADIIEISERFLRGRRRRLPVVEEGRLIGQVSRSDVLRAVKEFAQHDEGHLALKDGLK</sequence>
<dbReference type="STRING" id="53406.SAMN05421553_2409"/>
<evidence type="ECO:0000313" key="4">
    <source>
        <dbReference type="EMBL" id="SED29900.1"/>
    </source>
</evidence>
<dbReference type="InterPro" id="IPR044729">
    <property type="entry name" value="CBS_bac"/>
</dbReference>
<dbReference type="RefSeq" id="WP_090380796.1">
    <property type="nucleotide sequence ID" value="NZ_FNSC01000001.1"/>
</dbReference>
<dbReference type="Pfam" id="PF00571">
    <property type="entry name" value="CBS"/>
    <property type="match status" value="2"/>
</dbReference>
<dbReference type="EMBL" id="FNSC01000001">
    <property type="protein sequence ID" value="SED29900.1"/>
    <property type="molecule type" value="Genomic_DNA"/>
</dbReference>
<dbReference type="PANTHER" id="PTHR43080:SF26">
    <property type="entry name" value="REGULATORY PROTEIN"/>
    <property type="match status" value="1"/>
</dbReference>
<proteinExistence type="predicted"/>
<keyword evidence="5" id="KW-1185">Reference proteome</keyword>
<dbReference type="Gene3D" id="3.10.580.10">
    <property type="entry name" value="CBS-domain"/>
    <property type="match status" value="1"/>
</dbReference>
<dbReference type="InterPro" id="IPR051257">
    <property type="entry name" value="Diverse_CBS-Domain"/>
</dbReference>